<protein>
    <submittedName>
        <fullName evidence="1">Uncharacterized protein</fullName>
    </submittedName>
</protein>
<accession>A0A9P6IKX9</accession>
<sequence length="216" mass="24803">KVLLRYARQKLVQFRTNHKERKPMKDARMFLFGLHRGSKGSFPLRCAKKGFFSVPKPLQKCRHLGLKVIQEEIIILRHRFLKQQRTGQDGPQFWMKITSILDFLCELGSNLKLVENPSEADIVAQWATVFRHLLAGTDIHVQTGERVSLASKAIKEHLTEVHGNVGFRGRKVDLTFLLDKIELANFEFKIDGLGSLIYQVQHLKNIRLNRAGAIIP</sequence>
<dbReference type="OrthoDB" id="2421456at2759"/>
<dbReference type="EMBL" id="JAAAHW010009880">
    <property type="protein sequence ID" value="KAF9935327.1"/>
    <property type="molecule type" value="Genomic_DNA"/>
</dbReference>
<keyword evidence="2" id="KW-1185">Reference proteome</keyword>
<comment type="caution">
    <text evidence="1">The sequence shown here is derived from an EMBL/GenBank/DDBJ whole genome shotgun (WGS) entry which is preliminary data.</text>
</comment>
<name>A0A9P6IKX9_9FUNG</name>
<proteinExistence type="predicted"/>
<evidence type="ECO:0000313" key="1">
    <source>
        <dbReference type="EMBL" id="KAF9935327.1"/>
    </source>
</evidence>
<feature type="non-terminal residue" evidence="1">
    <location>
        <position position="1"/>
    </location>
</feature>
<evidence type="ECO:0000313" key="2">
    <source>
        <dbReference type="Proteomes" id="UP000749646"/>
    </source>
</evidence>
<dbReference type="AlphaFoldDB" id="A0A9P6IKX9"/>
<reference evidence="1" key="1">
    <citation type="journal article" date="2020" name="Fungal Divers.">
        <title>Resolving the Mortierellaceae phylogeny through synthesis of multi-gene phylogenetics and phylogenomics.</title>
        <authorList>
            <person name="Vandepol N."/>
            <person name="Liber J."/>
            <person name="Desiro A."/>
            <person name="Na H."/>
            <person name="Kennedy M."/>
            <person name="Barry K."/>
            <person name="Grigoriev I.V."/>
            <person name="Miller A.N."/>
            <person name="O'Donnell K."/>
            <person name="Stajich J.E."/>
            <person name="Bonito G."/>
        </authorList>
    </citation>
    <scope>NUCLEOTIDE SEQUENCE</scope>
    <source>
        <strain evidence="1">MES-2147</strain>
    </source>
</reference>
<gene>
    <name evidence="1" type="ORF">BGZ65_003412</name>
</gene>
<dbReference type="Proteomes" id="UP000749646">
    <property type="component" value="Unassembled WGS sequence"/>
</dbReference>
<organism evidence="1 2">
    <name type="scientific">Modicella reniformis</name>
    <dbReference type="NCBI Taxonomy" id="1440133"/>
    <lineage>
        <taxon>Eukaryota</taxon>
        <taxon>Fungi</taxon>
        <taxon>Fungi incertae sedis</taxon>
        <taxon>Mucoromycota</taxon>
        <taxon>Mortierellomycotina</taxon>
        <taxon>Mortierellomycetes</taxon>
        <taxon>Mortierellales</taxon>
        <taxon>Mortierellaceae</taxon>
        <taxon>Modicella</taxon>
    </lineage>
</organism>